<feature type="domain" description="Peptidase M48" evidence="12">
    <location>
        <begin position="79"/>
        <end position="297"/>
    </location>
</feature>
<keyword evidence="7 11" id="KW-0862">Zinc</keyword>
<dbReference type="OrthoDB" id="28389at2157"/>
<protein>
    <recommendedName>
        <fullName evidence="11">Protease HtpX homolog</fullName>
        <ecNumber evidence="11">3.4.24.-</ecNumber>
    </recommendedName>
</protein>
<feature type="transmembrane region" description="Helical" evidence="11">
    <location>
        <begin position="152"/>
        <end position="173"/>
    </location>
</feature>
<comment type="similarity">
    <text evidence="1 11">Belongs to the peptidase M48B family.</text>
</comment>
<evidence type="ECO:0000256" key="4">
    <source>
        <dbReference type="ARBA" id="ARBA00022692"/>
    </source>
</evidence>
<evidence type="ECO:0000256" key="6">
    <source>
        <dbReference type="ARBA" id="ARBA00022801"/>
    </source>
</evidence>
<evidence type="ECO:0000256" key="5">
    <source>
        <dbReference type="ARBA" id="ARBA00022723"/>
    </source>
</evidence>
<evidence type="ECO:0000256" key="11">
    <source>
        <dbReference type="HAMAP-Rule" id="MF_00188"/>
    </source>
</evidence>
<keyword evidence="3 11" id="KW-0645">Protease</keyword>
<dbReference type="GO" id="GO:0004222">
    <property type="term" value="F:metalloendopeptidase activity"/>
    <property type="evidence" value="ECO:0007669"/>
    <property type="project" value="UniProtKB-UniRule"/>
</dbReference>
<dbReference type="MEROPS" id="M48.004"/>
<evidence type="ECO:0000256" key="8">
    <source>
        <dbReference type="ARBA" id="ARBA00022989"/>
    </source>
</evidence>
<comment type="cofactor">
    <cofactor evidence="11">
        <name>Zn(2+)</name>
        <dbReference type="ChEBI" id="CHEBI:29105"/>
    </cofactor>
    <text evidence="11">Binds 1 zinc ion per subunit.</text>
</comment>
<keyword evidence="6 11" id="KW-0378">Hydrolase</keyword>
<dbReference type="InterPro" id="IPR001915">
    <property type="entry name" value="Peptidase_M48"/>
</dbReference>
<evidence type="ECO:0000256" key="1">
    <source>
        <dbReference type="ARBA" id="ARBA00009779"/>
    </source>
</evidence>
<evidence type="ECO:0000256" key="7">
    <source>
        <dbReference type="ARBA" id="ARBA00022833"/>
    </source>
</evidence>
<dbReference type="NCBIfam" id="NF002669">
    <property type="entry name" value="PRK02391.1"/>
    <property type="match status" value="1"/>
</dbReference>
<dbReference type="PATRIC" id="fig|797299.3.peg.78"/>
<keyword evidence="8 11" id="KW-1133">Transmembrane helix</keyword>
<dbReference type="CDD" id="cd07327">
    <property type="entry name" value="M48B_HtpX_like"/>
    <property type="match status" value="1"/>
</dbReference>
<keyword evidence="14" id="KW-1185">Reference proteome</keyword>
<dbReference type="Proteomes" id="UP000019024">
    <property type="component" value="Chromosome"/>
</dbReference>
<sequence>MDWQPDWGLRARMGLTMFLLFAVYLIFIAALTTAFGGGALSLLLVALLFGSFSLIQFFYSDKLTLWSMGATEVEYEEYPQLHAAVDRLSQQADLPKPKVAVVDSKVPNAFATGRSPSNAVVAVTTGLLGTLNQEELDGVLAHELAHVKNRDVAVMTIASFLSTIAFLIVRFGGQMMLFTGGGRSHGGDNAKGAAGLLVAILISLLVWIISYLLIRALSRYREFAADRGAAAITGNPGALAAALMKISGEVDKVPDEDLREEAEMNAFFIIPLKSGIVGRLFSTHPSTERRIEQLRDLERETATA</sequence>
<reference evidence="13 14" key="1">
    <citation type="submission" date="2014-01" db="EMBL/GenBank/DDBJ databases">
        <authorList>
            <consortium name="DOE Joint Genome Institute"/>
            <person name="Anderson I."/>
            <person name="Huntemann M."/>
            <person name="Han J."/>
            <person name="Chen A."/>
            <person name="Kyrpides N."/>
            <person name="Mavromatis K."/>
            <person name="Markowitz V."/>
            <person name="Palaniappan K."/>
            <person name="Ivanova N."/>
            <person name="Schaumberg A."/>
            <person name="Pati A."/>
            <person name="Liolios K."/>
            <person name="Nordberg H.P."/>
            <person name="Cantor M.N."/>
            <person name="Hua S.X."/>
            <person name="Woyke T."/>
        </authorList>
    </citation>
    <scope>NUCLEOTIDE SEQUENCE [LARGE SCALE GENOMIC DNA]</scope>
    <source>
        <strain evidence="13 14">XH-48</strain>
    </source>
</reference>
<keyword evidence="5 11" id="KW-0479">Metal-binding</keyword>
<feature type="binding site" evidence="11">
    <location>
        <position position="146"/>
    </location>
    <ligand>
        <name>Zn(2+)</name>
        <dbReference type="ChEBI" id="CHEBI:29105"/>
        <note>catalytic</note>
    </ligand>
</feature>
<gene>
    <name evidence="11" type="primary">htpX</name>
    <name evidence="13" type="ORF">HALLA_05065</name>
</gene>
<dbReference type="PANTHER" id="PTHR43221">
    <property type="entry name" value="PROTEASE HTPX"/>
    <property type="match status" value="1"/>
</dbReference>
<feature type="transmembrane region" description="Helical" evidence="11">
    <location>
        <begin position="12"/>
        <end position="32"/>
    </location>
</feature>
<dbReference type="STRING" id="797299.HALLA_05065"/>
<feature type="binding site" evidence="11">
    <location>
        <position position="222"/>
    </location>
    <ligand>
        <name>Zn(2+)</name>
        <dbReference type="ChEBI" id="CHEBI:29105"/>
        <note>catalytic</note>
    </ligand>
</feature>
<evidence type="ECO:0000256" key="9">
    <source>
        <dbReference type="ARBA" id="ARBA00023049"/>
    </source>
</evidence>
<dbReference type="EC" id="3.4.24.-" evidence="11"/>
<comment type="subcellular location">
    <subcellularLocation>
        <location evidence="11">Cell membrane</location>
        <topology evidence="11">Multi-pass membrane protein</topology>
    </subcellularLocation>
</comment>
<dbReference type="GO" id="GO:0008270">
    <property type="term" value="F:zinc ion binding"/>
    <property type="evidence" value="ECO:0007669"/>
    <property type="project" value="UniProtKB-UniRule"/>
</dbReference>
<feature type="active site" evidence="11">
    <location>
        <position position="143"/>
    </location>
</feature>
<dbReference type="Pfam" id="PF01435">
    <property type="entry name" value="Peptidase_M48"/>
    <property type="match status" value="1"/>
</dbReference>
<dbReference type="Gene3D" id="3.30.2010.10">
    <property type="entry name" value="Metalloproteases ('zincins'), catalytic domain"/>
    <property type="match status" value="1"/>
</dbReference>
<evidence type="ECO:0000256" key="2">
    <source>
        <dbReference type="ARBA" id="ARBA00022475"/>
    </source>
</evidence>
<evidence type="ECO:0000259" key="12">
    <source>
        <dbReference type="Pfam" id="PF01435"/>
    </source>
</evidence>
<dbReference type="GeneID" id="25143879"/>
<evidence type="ECO:0000256" key="3">
    <source>
        <dbReference type="ARBA" id="ARBA00022670"/>
    </source>
</evidence>
<organism evidence="13 14">
    <name type="scientific">Halostagnicola larsenii XH-48</name>
    <dbReference type="NCBI Taxonomy" id="797299"/>
    <lineage>
        <taxon>Archaea</taxon>
        <taxon>Methanobacteriati</taxon>
        <taxon>Methanobacteriota</taxon>
        <taxon>Stenosarchaea group</taxon>
        <taxon>Halobacteria</taxon>
        <taxon>Halobacteriales</taxon>
        <taxon>Natrialbaceae</taxon>
        <taxon>Halostagnicola</taxon>
    </lineage>
</organism>
<feature type="binding site" evidence="11">
    <location>
        <position position="142"/>
    </location>
    <ligand>
        <name>Zn(2+)</name>
        <dbReference type="ChEBI" id="CHEBI:29105"/>
        <note>catalytic</note>
    </ligand>
</feature>
<evidence type="ECO:0000313" key="13">
    <source>
        <dbReference type="EMBL" id="AHF98341.1"/>
    </source>
</evidence>
<dbReference type="GO" id="GO:0005886">
    <property type="term" value="C:plasma membrane"/>
    <property type="evidence" value="ECO:0007669"/>
    <property type="project" value="UniProtKB-SubCell"/>
</dbReference>
<dbReference type="RefSeq" id="WP_049951528.1">
    <property type="nucleotide sequence ID" value="NZ_CP007055.1"/>
</dbReference>
<proteinExistence type="inferred from homology"/>
<dbReference type="PANTHER" id="PTHR43221:SF2">
    <property type="entry name" value="PROTEASE HTPX HOMOLOG"/>
    <property type="match status" value="1"/>
</dbReference>
<accession>W0JM32</accession>
<evidence type="ECO:0000256" key="10">
    <source>
        <dbReference type="ARBA" id="ARBA00023136"/>
    </source>
</evidence>
<evidence type="ECO:0000313" key="14">
    <source>
        <dbReference type="Proteomes" id="UP000019024"/>
    </source>
</evidence>
<keyword evidence="4 11" id="KW-0812">Transmembrane</keyword>
<keyword evidence="10 11" id="KW-0472">Membrane</keyword>
<dbReference type="HOGENOM" id="CLU_042266_0_2_2"/>
<feature type="transmembrane region" description="Helical" evidence="11">
    <location>
        <begin position="193"/>
        <end position="214"/>
    </location>
</feature>
<keyword evidence="13" id="KW-0346">Stress response</keyword>
<dbReference type="AlphaFoldDB" id="W0JM32"/>
<dbReference type="InterPro" id="IPR022919">
    <property type="entry name" value="Pept_M48_protease_HtpX"/>
</dbReference>
<dbReference type="KEGG" id="hlr:HALLA_05065"/>
<name>W0JM32_9EURY</name>
<dbReference type="InterPro" id="IPR050083">
    <property type="entry name" value="HtpX_protease"/>
</dbReference>
<keyword evidence="2 11" id="KW-1003">Cell membrane</keyword>
<keyword evidence="9 11" id="KW-0482">Metalloprotease</keyword>
<dbReference type="eggNOG" id="arCOG01331">
    <property type="taxonomic scope" value="Archaea"/>
</dbReference>
<dbReference type="EMBL" id="CP007055">
    <property type="protein sequence ID" value="AHF98341.1"/>
    <property type="molecule type" value="Genomic_DNA"/>
</dbReference>
<feature type="transmembrane region" description="Helical" evidence="11">
    <location>
        <begin position="38"/>
        <end position="59"/>
    </location>
</feature>
<dbReference type="HAMAP" id="MF_00188">
    <property type="entry name" value="Pept_M48_protease_HtpX"/>
    <property type="match status" value="1"/>
</dbReference>
<dbReference type="GO" id="GO:0006508">
    <property type="term" value="P:proteolysis"/>
    <property type="evidence" value="ECO:0007669"/>
    <property type="project" value="UniProtKB-KW"/>
</dbReference>